<gene>
    <name evidence="13" type="primary">LOC113218404</name>
</gene>
<evidence type="ECO:0000256" key="4">
    <source>
        <dbReference type="ARBA" id="ARBA00022741"/>
    </source>
</evidence>
<dbReference type="SUPFAM" id="SSF54919">
    <property type="entry name" value="Nucleoside diphosphate kinase, NDK"/>
    <property type="match status" value="1"/>
</dbReference>
<keyword evidence="2 10" id="KW-0808">Transferase</keyword>
<feature type="binding site" evidence="8">
    <location>
        <position position="123"/>
    </location>
    <ligand>
        <name>ATP</name>
        <dbReference type="ChEBI" id="CHEBI:30616"/>
    </ligand>
</feature>
<evidence type="ECO:0000313" key="13">
    <source>
        <dbReference type="RefSeq" id="XP_026294529.1"/>
    </source>
</evidence>
<dbReference type="GO" id="GO:0006241">
    <property type="term" value="P:CTP biosynthetic process"/>
    <property type="evidence" value="ECO:0007669"/>
    <property type="project" value="InterPro"/>
</dbReference>
<dbReference type="InterPro" id="IPR034907">
    <property type="entry name" value="NDK-like_dom"/>
</dbReference>
<dbReference type="CTD" id="32396"/>
<dbReference type="InterPro" id="IPR023005">
    <property type="entry name" value="Nucleoside_diP_kinase_AS"/>
</dbReference>
<dbReference type="EC" id="2.7.4.6" evidence="10"/>
<accession>A0A6J1TLX5</accession>
<dbReference type="PROSITE" id="PS00469">
    <property type="entry name" value="NDPK"/>
    <property type="match status" value="1"/>
</dbReference>
<comment type="similarity">
    <text evidence="8 9">Belongs to the NDK family.</text>
</comment>
<keyword evidence="6 10" id="KW-0067">ATP-binding</keyword>
<comment type="catalytic activity">
    <reaction evidence="10">
        <text>a 2'-deoxyribonucleoside 5'-diphosphate + ATP = a 2'-deoxyribonucleoside 5'-triphosphate + ADP</text>
        <dbReference type="Rhea" id="RHEA:44640"/>
        <dbReference type="ChEBI" id="CHEBI:30616"/>
        <dbReference type="ChEBI" id="CHEBI:61560"/>
        <dbReference type="ChEBI" id="CHEBI:73316"/>
        <dbReference type="ChEBI" id="CHEBI:456216"/>
        <dbReference type="EC" id="2.7.4.6"/>
    </reaction>
</comment>
<feature type="binding site" evidence="8">
    <location>
        <position position="16"/>
    </location>
    <ligand>
        <name>ATP</name>
        <dbReference type="ChEBI" id="CHEBI:30616"/>
    </ligand>
</feature>
<evidence type="ECO:0000256" key="8">
    <source>
        <dbReference type="PROSITE-ProRule" id="PRU00706"/>
    </source>
</evidence>
<dbReference type="InterPro" id="IPR001564">
    <property type="entry name" value="Nucleoside_diP_kinase"/>
</dbReference>
<feature type="binding site" evidence="8">
    <location>
        <position position="99"/>
    </location>
    <ligand>
        <name>ATP</name>
        <dbReference type="ChEBI" id="CHEBI:30616"/>
    </ligand>
</feature>
<feature type="domain" description="Nucleoside diphosphate kinase-like" evidence="11">
    <location>
        <begin position="8"/>
        <end position="149"/>
    </location>
</feature>
<keyword evidence="7" id="KW-0460">Magnesium</keyword>
<dbReference type="GeneID" id="113218404"/>
<sequence>MSTASKCRQLTLAILKPHITKVPHVFQNVRNCIIDNGFQVVKSTRTTITKHQAAAFYSEHKERFFYNRLITFMCSGPSEVYILARKDAIRTWRELMGPTKVYQAVYTAPNTIRANYGLSDTRNATHGSDSVESALREIEVFFPSFDYEKWIVEDEPYFSSGKVQFDEENFVHRALKS</sequence>
<organism evidence="12 13">
    <name type="scientific">Frankliniella occidentalis</name>
    <name type="common">Western flower thrips</name>
    <name type="synonym">Euthrips occidentalis</name>
    <dbReference type="NCBI Taxonomy" id="133901"/>
    <lineage>
        <taxon>Eukaryota</taxon>
        <taxon>Metazoa</taxon>
        <taxon>Ecdysozoa</taxon>
        <taxon>Arthropoda</taxon>
        <taxon>Hexapoda</taxon>
        <taxon>Insecta</taxon>
        <taxon>Pterygota</taxon>
        <taxon>Neoptera</taxon>
        <taxon>Paraneoptera</taxon>
        <taxon>Thysanoptera</taxon>
        <taxon>Terebrantia</taxon>
        <taxon>Thripoidea</taxon>
        <taxon>Thripidae</taxon>
        <taxon>Frankliniella</taxon>
    </lineage>
</organism>
<dbReference type="Gene3D" id="3.30.70.141">
    <property type="entry name" value="Nucleoside diphosphate kinase-like domain"/>
    <property type="match status" value="1"/>
</dbReference>
<comment type="cofactor">
    <cofactor evidence="1">
        <name>Mg(2+)</name>
        <dbReference type="ChEBI" id="CHEBI:18420"/>
    </cofactor>
</comment>
<dbReference type="GO" id="GO:0005524">
    <property type="term" value="F:ATP binding"/>
    <property type="evidence" value="ECO:0007669"/>
    <property type="project" value="UniProtKB-KW"/>
</dbReference>
<keyword evidence="4 10" id="KW-0547">Nucleotide-binding</keyword>
<evidence type="ECO:0000256" key="9">
    <source>
        <dbReference type="RuleBase" id="RU004011"/>
    </source>
</evidence>
<evidence type="ECO:0000313" key="12">
    <source>
        <dbReference type="Proteomes" id="UP000504606"/>
    </source>
</evidence>
<dbReference type="GO" id="GO:0046872">
    <property type="term" value="F:metal ion binding"/>
    <property type="evidence" value="ECO:0007669"/>
    <property type="project" value="UniProtKB-KW"/>
</dbReference>
<dbReference type="Pfam" id="PF00334">
    <property type="entry name" value="NDK"/>
    <property type="match status" value="1"/>
</dbReference>
<feature type="binding site" evidence="8">
    <location>
        <position position="113"/>
    </location>
    <ligand>
        <name>ATP</name>
        <dbReference type="ChEBI" id="CHEBI:30616"/>
    </ligand>
</feature>
<dbReference type="InterPro" id="IPR037994">
    <property type="entry name" value="NDPk6"/>
</dbReference>
<keyword evidence="3" id="KW-0479">Metal-binding</keyword>
<dbReference type="PRINTS" id="PR01243">
    <property type="entry name" value="NUCDPKINASE"/>
</dbReference>
<evidence type="ECO:0000256" key="7">
    <source>
        <dbReference type="ARBA" id="ARBA00022842"/>
    </source>
</evidence>
<dbReference type="OrthoDB" id="25346at2759"/>
<dbReference type="KEGG" id="foc:113218404"/>
<dbReference type="AlphaFoldDB" id="A0A6J1TLX5"/>
<dbReference type="GO" id="GO:0006183">
    <property type="term" value="P:GTP biosynthetic process"/>
    <property type="evidence" value="ECO:0007669"/>
    <property type="project" value="InterPro"/>
</dbReference>
<evidence type="ECO:0000256" key="2">
    <source>
        <dbReference type="ARBA" id="ARBA00022679"/>
    </source>
</evidence>
<proteinExistence type="inferred from homology"/>
<dbReference type="PANTHER" id="PTHR46956">
    <property type="entry name" value="NUCLEOSIDE DIPHOSPHATE KINASE 6"/>
    <property type="match status" value="1"/>
</dbReference>
<dbReference type="SMART" id="SM00562">
    <property type="entry name" value="NDK"/>
    <property type="match status" value="1"/>
</dbReference>
<protein>
    <recommendedName>
        <fullName evidence="10">Nucleoside diphosphate kinase</fullName>
        <ecNumber evidence="10">2.7.4.6</ecNumber>
    </recommendedName>
</protein>
<feature type="binding site" evidence="8">
    <location>
        <position position="65"/>
    </location>
    <ligand>
        <name>ATP</name>
        <dbReference type="ChEBI" id="CHEBI:30616"/>
    </ligand>
</feature>
<evidence type="ECO:0000259" key="11">
    <source>
        <dbReference type="SMART" id="SM00562"/>
    </source>
</evidence>
<feature type="active site" description="Pros-phosphohistidine intermediate" evidence="8">
    <location>
        <position position="126"/>
    </location>
</feature>
<keyword evidence="5 10" id="KW-0418">Kinase</keyword>
<dbReference type="InterPro" id="IPR036850">
    <property type="entry name" value="NDK-like_dom_sf"/>
</dbReference>
<keyword evidence="12" id="KW-1185">Reference proteome</keyword>
<evidence type="ECO:0000256" key="6">
    <source>
        <dbReference type="ARBA" id="ARBA00022840"/>
    </source>
</evidence>
<name>A0A6J1TLX5_FRAOC</name>
<dbReference type="PANTHER" id="PTHR46956:SF1">
    <property type="entry name" value="NUCLEOSIDE DIPHOSPHATE KINASE 6"/>
    <property type="match status" value="1"/>
</dbReference>
<dbReference type="GO" id="GO:0004550">
    <property type="term" value="F:nucleoside diphosphate kinase activity"/>
    <property type="evidence" value="ECO:0007669"/>
    <property type="project" value="UniProtKB-EC"/>
</dbReference>
<evidence type="ECO:0000256" key="5">
    <source>
        <dbReference type="ARBA" id="ARBA00022777"/>
    </source>
</evidence>
<feature type="binding site" evidence="8">
    <location>
        <position position="93"/>
    </location>
    <ligand>
        <name>ATP</name>
        <dbReference type="ChEBI" id="CHEBI:30616"/>
    </ligand>
</feature>
<evidence type="ECO:0000256" key="3">
    <source>
        <dbReference type="ARBA" id="ARBA00022723"/>
    </source>
</evidence>
<dbReference type="Proteomes" id="UP000504606">
    <property type="component" value="Unplaced"/>
</dbReference>
<evidence type="ECO:0000256" key="1">
    <source>
        <dbReference type="ARBA" id="ARBA00001946"/>
    </source>
</evidence>
<evidence type="ECO:0000256" key="10">
    <source>
        <dbReference type="RuleBase" id="RU004013"/>
    </source>
</evidence>
<dbReference type="PROSITE" id="PS51374">
    <property type="entry name" value="NDPK_LIKE"/>
    <property type="match status" value="1"/>
</dbReference>
<dbReference type="RefSeq" id="XP_026294529.1">
    <property type="nucleotide sequence ID" value="XM_026438744.2"/>
</dbReference>
<dbReference type="GO" id="GO:0006228">
    <property type="term" value="P:UTP biosynthetic process"/>
    <property type="evidence" value="ECO:0007669"/>
    <property type="project" value="InterPro"/>
</dbReference>
<reference evidence="13" key="1">
    <citation type="submission" date="2025-08" db="UniProtKB">
        <authorList>
            <consortium name="RefSeq"/>
        </authorList>
    </citation>
    <scope>IDENTIFICATION</scope>
    <source>
        <tissue evidence="13">Whole organism</tissue>
    </source>
</reference>